<reference evidence="4" key="1">
    <citation type="submission" date="2015-02" db="EMBL/GenBank/DDBJ databases">
        <title>Genome sequencing for Strongylocentrotus purpuratus.</title>
        <authorList>
            <person name="Murali S."/>
            <person name="Liu Y."/>
            <person name="Vee V."/>
            <person name="English A."/>
            <person name="Wang M."/>
            <person name="Skinner E."/>
            <person name="Han Y."/>
            <person name="Muzny D.M."/>
            <person name="Worley K.C."/>
            <person name="Gibbs R.A."/>
        </authorList>
    </citation>
    <scope>NUCLEOTIDE SEQUENCE</scope>
</reference>
<evidence type="ECO:0000259" key="2">
    <source>
        <dbReference type="PROSITE" id="PS50162"/>
    </source>
</evidence>
<dbReference type="CDD" id="cd19490">
    <property type="entry name" value="XRCC2"/>
    <property type="match status" value="1"/>
</dbReference>
<dbReference type="OMA" id="THRIFFS"/>
<dbReference type="SUPFAM" id="SSF52540">
    <property type="entry name" value="P-loop containing nucleoside triphosphate hydrolases"/>
    <property type="match status" value="1"/>
</dbReference>
<dbReference type="GO" id="GO:0140664">
    <property type="term" value="F:ATP-dependent DNA damage sensor activity"/>
    <property type="evidence" value="ECO:0007669"/>
    <property type="project" value="InterPro"/>
</dbReference>
<dbReference type="PANTHER" id="PTHR46644">
    <property type="entry name" value="DNA REPAIR PROTEIN XRCC2"/>
    <property type="match status" value="1"/>
</dbReference>
<feature type="compositionally biased region" description="Polar residues" evidence="1">
    <location>
        <begin position="122"/>
        <end position="134"/>
    </location>
</feature>
<evidence type="ECO:0000256" key="1">
    <source>
        <dbReference type="SAM" id="MobiDB-lite"/>
    </source>
</evidence>
<protein>
    <recommendedName>
        <fullName evidence="2">RecA family profile 1 domain-containing protein</fullName>
    </recommendedName>
</protein>
<dbReference type="InterPro" id="IPR020588">
    <property type="entry name" value="RecA_ATP-bd"/>
</dbReference>
<feature type="domain" description="RecA family profile 1" evidence="2">
    <location>
        <begin position="13"/>
        <end position="277"/>
    </location>
</feature>
<dbReference type="RefSeq" id="XP_030846289.1">
    <property type="nucleotide sequence ID" value="XM_030990429.1"/>
</dbReference>
<accession>A0A7M7P5W4</accession>
<dbReference type="GO" id="GO:0005813">
    <property type="term" value="C:centrosome"/>
    <property type="evidence" value="ECO:0000318"/>
    <property type="project" value="GO_Central"/>
</dbReference>
<name>A0A7M7P5W4_STRPU</name>
<feature type="region of interest" description="Disordered" evidence="1">
    <location>
        <begin position="112"/>
        <end position="140"/>
    </location>
</feature>
<dbReference type="InterPro" id="IPR027417">
    <property type="entry name" value="P-loop_NTPase"/>
</dbReference>
<proteinExistence type="predicted"/>
<dbReference type="EnsemblMetazoa" id="XM_030990429">
    <property type="protein sequence ID" value="XP_030846289"/>
    <property type="gene ID" value="LOC586282"/>
</dbReference>
<dbReference type="OrthoDB" id="420422at2759"/>
<dbReference type="GO" id="GO:0033063">
    <property type="term" value="C:Rad51B-Rad51C-Rad51D-XRCC2 complex"/>
    <property type="evidence" value="ECO:0000318"/>
    <property type="project" value="GO_Central"/>
</dbReference>
<feature type="compositionally biased region" description="Basic and acidic residues" evidence="1">
    <location>
        <begin position="112"/>
        <end position="121"/>
    </location>
</feature>
<dbReference type="GO" id="GO:0005657">
    <property type="term" value="C:replication fork"/>
    <property type="evidence" value="ECO:0000318"/>
    <property type="project" value="GO_Central"/>
</dbReference>
<dbReference type="GO" id="GO:0003677">
    <property type="term" value="F:DNA binding"/>
    <property type="evidence" value="ECO:0007669"/>
    <property type="project" value="InterPro"/>
</dbReference>
<dbReference type="KEGG" id="spu:586282"/>
<dbReference type="PANTHER" id="PTHR46644:SF2">
    <property type="entry name" value="DNA REPAIR PROTEIN XRCC2"/>
    <property type="match status" value="1"/>
</dbReference>
<dbReference type="GeneID" id="586282"/>
<dbReference type="Proteomes" id="UP000007110">
    <property type="component" value="Unassembled WGS sequence"/>
</dbReference>
<dbReference type="GO" id="GO:0005524">
    <property type="term" value="F:ATP binding"/>
    <property type="evidence" value="ECO:0007669"/>
    <property type="project" value="InterPro"/>
</dbReference>
<reference evidence="3" key="2">
    <citation type="submission" date="2021-01" db="UniProtKB">
        <authorList>
            <consortium name="EnsemblMetazoa"/>
        </authorList>
    </citation>
    <scope>IDENTIFICATION</scope>
</reference>
<evidence type="ECO:0000313" key="3">
    <source>
        <dbReference type="EnsemblMetazoa" id="XP_030846289"/>
    </source>
</evidence>
<dbReference type="GO" id="GO:0042148">
    <property type="term" value="P:DNA strand invasion"/>
    <property type="evidence" value="ECO:0000318"/>
    <property type="project" value="GO_Central"/>
</dbReference>
<evidence type="ECO:0000313" key="4">
    <source>
        <dbReference type="Proteomes" id="UP000007110"/>
    </source>
</evidence>
<dbReference type="Gene3D" id="3.40.50.300">
    <property type="entry name" value="P-loop containing nucleotide triphosphate hydrolases"/>
    <property type="match status" value="1"/>
</dbReference>
<dbReference type="PROSITE" id="PS50162">
    <property type="entry name" value="RECA_2"/>
    <property type="match status" value="1"/>
</dbReference>
<organism evidence="3 4">
    <name type="scientific">Strongylocentrotus purpuratus</name>
    <name type="common">Purple sea urchin</name>
    <dbReference type="NCBI Taxonomy" id="7668"/>
    <lineage>
        <taxon>Eukaryota</taxon>
        <taxon>Metazoa</taxon>
        <taxon>Echinodermata</taxon>
        <taxon>Eleutherozoa</taxon>
        <taxon>Echinozoa</taxon>
        <taxon>Echinoidea</taxon>
        <taxon>Euechinoidea</taxon>
        <taxon>Echinacea</taxon>
        <taxon>Camarodonta</taxon>
        <taxon>Echinidea</taxon>
        <taxon>Strongylocentrotidae</taxon>
        <taxon>Strongylocentrotus</taxon>
    </lineage>
</organism>
<keyword evidence="4" id="KW-1185">Reference proteome</keyword>
<dbReference type="InterPro" id="IPR030547">
    <property type="entry name" value="XRCC2"/>
</dbReference>
<sequence length="371" mass="41175">MAAISETGAQLFARLGEKPSLARLNPKLIPPGLEPRPGDVVEIYGNSGSGKTELLLNLAAMCILPERWKTIDIGGLGTSVVFIDTDHQFSMLRLFALLERKVAEAIDNRTKRKGRIGDHDGGTSSTTHFNSECANQKDSDSNKETCLQQNVNLNLHSASCRTTETADRSIDEAKFSPPSEEEVETFLKACLKKLYMVKIATSNQLVITLHSLESLLASQCDISVLMMDSVSAFYWVDRMKGDGAHRQGVNQKLAFGALSRLVEDYHLVLFASKAALVTKQPQNEFSLRLDSTGETDHSNRTSTTSVKLSTDHHEFMSQEWTKLVTHRMILERHDHMTSDGPNSSYLSVLKHKASGNMYSCQFIIDQQGIRV</sequence>
<dbReference type="AlphaFoldDB" id="A0A7M7P5W4"/>
<dbReference type="InParanoid" id="A0A7M7P5W4"/>
<dbReference type="GO" id="GO:0000724">
    <property type="term" value="P:double-strand break repair via homologous recombination"/>
    <property type="evidence" value="ECO:0000318"/>
    <property type="project" value="GO_Central"/>
</dbReference>